<dbReference type="EMBL" id="JANPWZ010000080">
    <property type="protein sequence ID" value="KAJ3579585.1"/>
    <property type="molecule type" value="Genomic_DNA"/>
</dbReference>
<accession>A0A9W8NMA4</accession>
<evidence type="ECO:0000313" key="2">
    <source>
        <dbReference type="EMBL" id="KAJ3579585.1"/>
    </source>
</evidence>
<name>A0A9W8NMA4_9PEZI</name>
<protein>
    <submittedName>
        <fullName evidence="2">Uncharacterized protein</fullName>
    </submittedName>
</protein>
<feature type="coiled-coil region" evidence="1">
    <location>
        <begin position="82"/>
        <end position="109"/>
    </location>
</feature>
<evidence type="ECO:0000313" key="3">
    <source>
        <dbReference type="Proteomes" id="UP001148614"/>
    </source>
</evidence>
<sequence length="160" mass="17850">MPPKRKQTVVDLVSESELEDESDDELDLNNSLKFIQRIEALAKKRNDKRNAITAGFDKFIADTKGAIEKHYAAEAKKRSAEIKDLLTRRAQALQKRAAIECEIKALISQGRKDTHDIMVILEEVQFYKYRKSSTTAGSLASLISSRAIPAHSTGPIVTPP</sequence>
<comment type="caution">
    <text evidence="2">The sequence shown here is derived from an EMBL/GenBank/DDBJ whole genome shotgun (WGS) entry which is preliminary data.</text>
</comment>
<evidence type="ECO:0000256" key="1">
    <source>
        <dbReference type="SAM" id="Coils"/>
    </source>
</evidence>
<dbReference type="Proteomes" id="UP001148614">
    <property type="component" value="Unassembled WGS sequence"/>
</dbReference>
<proteinExistence type="predicted"/>
<reference evidence="2" key="1">
    <citation type="submission" date="2022-07" db="EMBL/GenBank/DDBJ databases">
        <title>Genome Sequence of Xylaria arbuscula.</title>
        <authorList>
            <person name="Buettner E."/>
        </authorList>
    </citation>
    <scope>NUCLEOTIDE SEQUENCE</scope>
    <source>
        <strain evidence="2">VT107</strain>
    </source>
</reference>
<dbReference type="AlphaFoldDB" id="A0A9W8NMA4"/>
<dbReference type="VEuPathDB" id="FungiDB:F4678DRAFT_448198"/>
<keyword evidence="1" id="KW-0175">Coiled coil</keyword>
<organism evidence="2 3">
    <name type="scientific">Xylaria arbuscula</name>
    <dbReference type="NCBI Taxonomy" id="114810"/>
    <lineage>
        <taxon>Eukaryota</taxon>
        <taxon>Fungi</taxon>
        <taxon>Dikarya</taxon>
        <taxon>Ascomycota</taxon>
        <taxon>Pezizomycotina</taxon>
        <taxon>Sordariomycetes</taxon>
        <taxon>Xylariomycetidae</taxon>
        <taxon>Xylariales</taxon>
        <taxon>Xylariaceae</taxon>
        <taxon>Xylaria</taxon>
    </lineage>
</organism>
<gene>
    <name evidence="2" type="ORF">NPX13_g982</name>
</gene>
<keyword evidence="3" id="KW-1185">Reference proteome</keyword>